<feature type="compositionally biased region" description="Basic and acidic residues" evidence="1">
    <location>
        <begin position="321"/>
        <end position="332"/>
    </location>
</feature>
<sequence length="332" mass="35278">MGDESLHRRHRSVVRRVHSSTSSHKSGSSKHGTQSAKAPARTHASSKSASRNQAPSKTSQRSKSRAKNAGSSTSSAHSSSKKSYSPSTLRHLGSKTSSHSAPSSTAGAAPVINASDGGSDLSGGAIAGIAIGAFVGLALIALVAYLLSRWKPSARSEDEAPAPAFAAEPPVTQAPPAEPVMEPTMYTAQDATYAMPMHYPVETLAPYMEQDPGPPAPLGPEPWAAEEAPTGTVQEPPLDFGMYEQDPIGSVRRQNTSSRPSSRGSLDKYDAYAESWPSRVAPQYAADVSLQDGASYMPMSDWDDNASELPYIRTPRRRGRGERETRRHAPIS</sequence>
<feature type="compositionally biased region" description="Low complexity" evidence="1">
    <location>
        <begin position="221"/>
        <end position="231"/>
    </location>
</feature>
<feature type="region of interest" description="Disordered" evidence="1">
    <location>
        <begin position="300"/>
        <end position="332"/>
    </location>
</feature>
<keyword evidence="2" id="KW-0812">Transmembrane</keyword>
<organism evidence="3 4">
    <name type="scientific">Malassezia caprae</name>
    <dbReference type="NCBI Taxonomy" id="1381934"/>
    <lineage>
        <taxon>Eukaryota</taxon>
        <taxon>Fungi</taxon>
        <taxon>Dikarya</taxon>
        <taxon>Basidiomycota</taxon>
        <taxon>Ustilaginomycotina</taxon>
        <taxon>Malasseziomycetes</taxon>
        <taxon>Malasseziales</taxon>
        <taxon>Malasseziaceae</taxon>
        <taxon>Malassezia</taxon>
    </lineage>
</organism>
<accession>A0AAF0IWS6</accession>
<dbReference type="EMBL" id="CP119911">
    <property type="protein sequence ID" value="WFD19913.1"/>
    <property type="molecule type" value="Genomic_DNA"/>
</dbReference>
<name>A0AAF0IWS6_9BASI</name>
<keyword evidence="4" id="KW-1185">Reference proteome</keyword>
<gene>
    <name evidence="3" type="ORF">MCAP1_002155</name>
</gene>
<feature type="compositionally biased region" description="Low complexity" evidence="1">
    <location>
        <begin position="161"/>
        <end position="170"/>
    </location>
</feature>
<evidence type="ECO:0000313" key="3">
    <source>
        <dbReference type="EMBL" id="WFD19913.1"/>
    </source>
</evidence>
<feature type="region of interest" description="Disordered" evidence="1">
    <location>
        <begin position="205"/>
        <end position="266"/>
    </location>
</feature>
<dbReference type="AlphaFoldDB" id="A0AAF0IWS6"/>
<keyword evidence="2" id="KW-1133">Transmembrane helix</keyword>
<feature type="compositionally biased region" description="Basic residues" evidence="1">
    <location>
        <begin position="7"/>
        <end position="18"/>
    </location>
</feature>
<feature type="region of interest" description="Disordered" evidence="1">
    <location>
        <begin position="159"/>
        <end position="178"/>
    </location>
</feature>
<feature type="compositionally biased region" description="Polar residues" evidence="1">
    <location>
        <begin position="252"/>
        <end position="264"/>
    </location>
</feature>
<feature type="compositionally biased region" description="Low complexity" evidence="1">
    <location>
        <begin position="71"/>
        <end position="87"/>
    </location>
</feature>
<evidence type="ECO:0000313" key="4">
    <source>
        <dbReference type="Proteomes" id="UP001220961"/>
    </source>
</evidence>
<feature type="compositionally biased region" description="Polar residues" evidence="1">
    <location>
        <begin position="43"/>
        <end position="59"/>
    </location>
</feature>
<feature type="compositionally biased region" description="Low complexity" evidence="1">
    <location>
        <begin position="94"/>
        <end position="107"/>
    </location>
</feature>
<proteinExistence type="predicted"/>
<feature type="compositionally biased region" description="Low complexity" evidence="1">
    <location>
        <begin position="19"/>
        <end position="33"/>
    </location>
</feature>
<feature type="region of interest" description="Disordered" evidence="1">
    <location>
        <begin position="1"/>
        <end position="107"/>
    </location>
</feature>
<reference evidence="3" key="1">
    <citation type="submission" date="2023-03" db="EMBL/GenBank/DDBJ databases">
        <title>Mating type loci evolution in Malassezia.</title>
        <authorList>
            <person name="Coelho M.A."/>
        </authorList>
    </citation>
    <scope>NUCLEOTIDE SEQUENCE</scope>
    <source>
        <strain evidence="3">CBS 10434</strain>
    </source>
</reference>
<keyword evidence="2" id="KW-0472">Membrane</keyword>
<evidence type="ECO:0000256" key="1">
    <source>
        <dbReference type="SAM" id="MobiDB-lite"/>
    </source>
</evidence>
<evidence type="ECO:0000256" key="2">
    <source>
        <dbReference type="SAM" id="Phobius"/>
    </source>
</evidence>
<protein>
    <submittedName>
        <fullName evidence="3">Uncharacterized protein</fullName>
    </submittedName>
</protein>
<dbReference type="Proteomes" id="UP001220961">
    <property type="component" value="Chromosome 4"/>
</dbReference>
<feature type="transmembrane region" description="Helical" evidence="2">
    <location>
        <begin position="125"/>
        <end position="147"/>
    </location>
</feature>